<name>A0A161I000_9BURK</name>
<dbReference type="AlphaFoldDB" id="A0A161I000"/>
<dbReference type="KEGG" id="buz:AYM40_32575"/>
<accession>A0A161I000</accession>
<gene>
    <name evidence="2" type="ORF">AYM40_32575</name>
</gene>
<dbReference type="Proteomes" id="UP000076852">
    <property type="component" value="Chromosome 2"/>
</dbReference>
<evidence type="ECO:0000256" key="1">
    <source>
        <dbReference type="SAM" id="MobiDB-lite"/>
    </source>
</evidence>
<reference evidence="2 3" key="1">
    <citation type="journal article" date="2016" name="Gene">
        <title>PacBio SMRT assembly of a complex multi-replicon genome reveals chlorocatechol degradative operon in a region of genome plasticity.</title>
        <authorList>
            <person name="Ricker N."/>
            <person name="Shen S.Y."/>
            <person name="Goordial J."/>
            <person name="Jin S."/>
            <person name="Fulthorpe R.R."/>
        </authorList>
    </citation>
    <scope>NUCLEOTIDE SEQUENCE [LARGE SCALE GENOMIC DNA]</scope>
    <source>
        <strain evidence="2 3">OLGA172</strain>
    </source>
</reference>
<feature type="compositionally biased region" description="Basic and acidic residues" evidence="1">
    <location>
        <begin position="76"/>
        <end position="96"/>
    </location>
</feature>
<protein>
    <submittedName>
        <fullName evidence="2">Uncharacterized protein</fullName>
    </submittedName>
</protein>
<sequence length="102" mass="11862">MDRIEQTGADDLAHVVQGIGASRRRLVGHRPVDVGNQYRIRRIGDKRLQPLLARAQRVLGRRIHVPANPPQHLKKQQREPHADRQDYRGRDRDRPLRSKLSN</sequence>
<keyword evidence="3" id="KW-1185">Reference proteome</keyword>
<evidence type="ECO:0000313" key="2">
    <source>
        <dbReference type="EMBL" id="ANB76887.1"/>
    </source>
</evidence>
<dbReference type="EMBL" id="CP014579">
    <property type="protein sequence ID" value="ANB76887.1"/>
    <property type="molecule type" value="Genomic_DNA"/>
</dbReference>
<evidence type="ECO:0000313" key="3">
    <source>
        <dbReference type="Proteomes" id="UP000076852"/>
    </source>
</evidence>
<feature type="region of interest" description="Disordered" evidence="1">
    <location>
        <begin position="62"/>
        <end position="102"/>
    </location>
</feature>
<organism evidence="2 3">
    <name type="scientific">Paraburkholderia phytofirmans OLGA172</name>
    <dbReference type="NCBI Taxonomy" id="1417228"/>
    <lineage>
        <taxon>Bacteria</taxon>
        <taxon>Pseudomonadati</taxon>
        <taxon>Pseudomonadota</taxon>
        <taxon>Betaproteobacteria</taxon>
        <taxon>Burkholderiales</taxon>
        <taxon>Burkholderiaceae</taxon>
        <taxon>Paraburkholderia</taxon>
    </lineage>
</organism>
<proteinExistence type="predicted"/>